<feature type="compositionally biased region" description="Polar residues" evidence="9">
    <location>
        <begin position="247"/>
        <end position="269"/>
    </location>
</feature>
<dbReference type="SMART" id="SM00504">
    <property type="entry name" value="Ubox"/>
    <property type="match status" value="1"/>
</dbReference>
<feature type="coiled-coil region" evidence="8">
    <location>
        <begin position="515"/>
        <end position="629"/>
    </location>
</feature>
<protein>
    <recommendedName>
        <fullName evidence="3">RING-type E3 ubiquitin transferase</fullName>
        <ecNumber evidence="3">2.3.2.27</ecNumber>
    </recommendedName>
</protein>
<keyword evidence="5" id="KW-0547">Nucleotide-binding</keyword>
<dbReference type="SUPFAM" id="SSF56112">
    <property type="entry name" value="Protein kinase-like (PK-like)"/>
    <property type="match status" value="1"/>
</dbReference>
<evidence type="ECO:0000259" key="11">
    <source>
        <dbReference type="PROSITE" id="PS51698"/>
    </source>
</evidence>
<name>A0A9D4UHW9_ADICA</name>
<dbReference type="Gene3D" id="1.10.510.10">
    <property type="entry name" value="Transferase(Phosphotransferase) domain 1"/>
    <property type="match status" value="1"/>
</dbReference>
<feature type="compositionally biased region" description="Basic and acidic residues" evidence="9">
    <location>
        <begin position="220"/>
        <end position="246"/>
    </location>
</feature>
<dbReference type="AlphaFoldDB" id="A0A9D4UHW9"/>
<dbReference type="EMBL" id="JABFUD020000016">
    <property type="protein sequence ID" value="KAI5067997.1"/>
    <property type="molecule type" value="Genomic_DNA"/>
</dbReference>
<accession>A0A9D4UHW9</accession>
<feature type="region of interest" description="Disordered" evidence="9">
    <location>
        <begin position="187"/>
        <end position="386"/>
    </location>
</feature>
<evidence type="ECO:0000256" key="1">
    <source>
        <dbReference type="ARBA" id="ARBA00000900"/>
    </source>
</evidence>
<feature type="domain" description="U-box" evidence="11">
    <location>
        <begin position="951"/>
        <end position="1024"/>
    </location>
</feature>
<dbReference type="InterPro" id="IPR001245">
    <property type="entry name" value="Ser-Thr/Tyr_kinase_cat_dom"/>
</dbReference>
<keyword evidence="6" id="KW-0833">Ubl conjugation pathway</keyword>
<proteinExistence type="predicted"/>
<dbReference type="CDD" id="cd14066">
    <property type="entry name" value="STKc_IRAK"/>
    <property type="match status" value="1"/>
</dbReference>
<keyword evidence="7" id="KW-0067">ATP-binding</keyword>
<dbReference type="PROSITE" id="PS51698">
    <property type="entry name" value="U_BOX"/>
    <property type="match status" value="1"/>
</dbReference>
<dbReference type="GO" id="GO:0061630">
    <property type="term" value="F:ubiquitin protein ligase activity"/>
    <property type="evidence" value="ECO:0007669"/>
    <property type="project" value="UniProtKB-EC"/>
</dbReference>
<dbReference type="PROSITE" id="PS50011">
    <property type="entry name" value="PROTEIN_KINASE_DOM"/>
    <property type="match status" value="1"/>
</dbReference>
<evidence type="ECO:0000256" key="4">
    <source>
        <dbReference type="ARBA" id="ARBA00022679"/>
    </source>
</evidence>
<dbReference type="Gene3D" id="3.40.50.620">
    <property type="entry name" value="HUPs"/>
    <property type="match status" value="1"/>
</dbReference>
<feature type="compositionally biased region" description="Polar residues" evidence="9">
    <location>
        <begin position="284"/>
        <end position="305"/>
    </location>
</feature>
<dbReference type="GO" id="GO:0004672">
    <property type="term" value="F:protein kinase activity"/>
    <property type="evidence" value="ECO:0007669"/>
    <property type="project" value="InterPro"/>
</dbReference>
<dbReference type="GO" id="GO:0005524">
    <property type="term" value="F:ATP binding"/>
    <property type="evidence" value="ECO:0007669"/>
    <property type="project" value="UniProtKB-KW"/>
</dbReference>
<dbReference type="SUPFAM" id="SSF52402">
    <property type="entry name" value="Adenine nucleotide alpha hydrolases-like"/>
    <property type="match status" value="1"/>
</dbReference>
<dbReference type="Gene3D" id="3.30.200.20">
    <property type="entry name" value="Phosphorylase Kinase, domain 1"/>
    <property type="match status" value="1"/>
</dbReference>
<evidence type="ECO:0000313" key="12">
    <source>
        <dbReference type="EMBL" id="KAI5067997.1"/>
    </source>
</evidence>
<dbReference type="FunFam" id="3.30.200.20:FF:000162">
    <property type="entry name" value="Adenine nucleotide alpha hydrolase-like domain kinase"/>
    <property type="match status" value="1"/>
</dbReference>
<feature type="region of interest" description="Disordered" evidence="9">
    <location>
        <begin position="442"/>
        <end position="461"/>
    </location>
</feature>
<dbReference type="PANTHER" id="PTHR45647:SF139">
    <property type="entry name" value="OS02G0152300 PROTEIN"/>
    <property type="match status" value="1"/>
</dbReference>
<dbReference type="InterPro" id="IPR011009">
    <property type="entry name" value="Kinase-like_dom_sf"/>
</dbReference>
<dbReference type="SUPFAM" id="SSF57850">
    <property type="entry name" value="RING/U-box"/>
    <property type="match status" value="1"/>
</dbReference>
<comment type="pathway">
    <text evidence="2">Protein modification; protein ubiquitination.</text>
</comment>
<dbReference type="InterPro" id="IPR013083">
    <property type="entry name" value="Znf_RING/FYVE/PHD"/>
</dbReference>
<dbReference type="InterPro" id="IPR051348">
    <property type="entry name" value="U-box_ubiquitin_ligases"/>
</dbReference>
<keyword evidence="8" id="KW-0175">Coiled coil</keyword>
<feature type="compositionally biased region" description="Polar residues" evidence="9">
    <location>
        <begin position="187"/>
        <end position="202"/>
    </location>
</feature>
<evidence type="ECO:0000256" key="9">
    <source>
        <dbReference type="SAM" id="MobiDB-lite"/>
    </source>
</evidence>
<gene>
    <name evidence="12" type="ORF">GOP47_0016342</name>
</gene>
<evidence type="ECO:0000256" key="5">
    <source>
        <dbReference type="ARBA" id="ARBA00022741"/>
    </source>
</evidence>
<comment type="catalytic activity">
    <reaction evidence="1">
        <text>S-ubiquitinyl-[E2 ubiquitin-conjugating enzyme]-L-cysteine + [acceptor protein]-L-lysine = [E2 ubiquitin-conjugating enzyme]-L-cysteine + N(6)-ubiquitinyl-[acceptor protein]-L-lysine.</text>
        <dbReference type="EC" id="2.3.2.27"/>
    </reaction>
</comment>
<evidence type="ECO:0000256" key="7">
    <source>
        <dbReference type="ARBA" id="ARBA00022840"/>
    </source>
</evidence>
<evidence type="ECO:0000259" key="10">
    <source>
        <dbReference type="PROSITE" id="PS50011"/>
    </source>
</evidence>
<dbReference type="Pfam" id="PF04564">
    <property type="entry name" value="U-box"/>
    <property type="match status" value="1"/>
</dbReference>
<dbReference type="InterPro" id="IPR014729">
    <property type="entry name" value="Rossmann-like_a/b/a_fold"/>
</dbReference>
<dbReference type="CDD" id="cd01989">
    <property type="entry name" value="USP_STK_Ubox_N"/>
    <property type="match status" value="1"/>
</dbReference>
<keyword evidence="13" id="KW-1185">Reference proteome</keyword>
<dbReference type="EC" id="2.3.2.27" evidence="3"/>
<evidence type="ECO:0000256" key="6">
    <source>
        <dbReference type="ARBA" id="ARBA00022786"/>
    </source>
</evidence>
<feature type="domain" description="Protein kinase" evidence="10">
    <location>
        <begin position="666"/>
        <end position="927"/>
    </location>
</feature>
<feature type="compositionally biased region" description="Polar residues" evidence="9">
    <location>
        <begin position="451"/>
        <end position="461"/>
    </location>
</feature>
<feature type="compositionally biased region" description="Low complexity" evidence="9">
    <location>
        <begin position="203"/>
        <end position="215"/>
    </location>
</feature>
<dbReference type="CDD" id="cd16655">
    <property type="entry name" value="RING-Ubox_WDSUB1-like"/>
    <property type="match status" value="1"/>
</dbReference>
<sequence length="1024" mass="113841">MQILAEIKEEVDGDATMAEAPRFGIAINKGQSARQALKWALDKAIPPQALVCLLHVQTPLRSIPNGIGGKYPIENMSPETVRKYKEQLFQEMEKIMKECKFLSEKRKIRAEAYYIEHSTVQNGLVDQIYKLGITNLILGKSQQNALTRALKKDIPTSTSKHAPKFCTVMVVCKGKLYSIKDATQTHIMPSSTRSSNSAATDVSTSEISETSASSADTNQDEARTSGHIDEEERSLWSVVKDDDSNVRHSQSSSVDFSEGSNRFLLSQNGNGCGDESPAFPSMLRTHSSPTRGRSPESESATSYRQGRSPESESATSYHQGRSPESESATSYRQGRSPESESATNYRQPWSSPDYTNTQFSLSFNRSHASTPARDSQSANDNNPDASAEVQEFITPAEHPRGSGDSLSSVASIYMTMDDSEITLYPNFDGLSQINTDIERSTSLSISEGSSGQRPLQASEQRDVSSTMAFSNNEGQLASDFDFLLKEAKQSAGLAQREAQRQAINFRKTEEVIAFAKKMLAERDEALKEVSAATQKAATESKRYEEAIAVLKDQETLQKRIDEEAQKNQETRAELENLKRMIDNYAVEANFAKQQAEAERRRSEETLMKLEEVTKKLESESLLRKEAEEKASQEAIAKLDAVMALRKEQQKFSEYSFHELQTATNHFSEDNKLGEGGYGPVYKGKLYNTTVAIKVLARQGSEGHADFQKEVEFLSRIHHPHMVMLLGACPEKSCIVYEYMANGSLEDRLNCKDGTPPLPWYVRFRICLDVATALLFIHSRPQPIVHRNLKPGNILLDHHFVSKIGDAGLAKLVPNSLAMYKESTLVGTIAYIDPDYQRTGVVSRETDVYSLGIIMLQLLTGRPAIGVADLVEEAVDSGHIEDVLDKSAGDWPLSEAMVLACLSMQCAEPRRRHRPNLETKILPDLERIQSVAGMAAVSMGLTRLPSSKQKPIIPSFFFCPISQEIMESPHMAADGFTYEHDAVKAWLQGHDTSPMTNLTLSHKNLIPNHTLRATIKEWYENGLLS</sequence>
<reference evidence="12" key="1">
    <citation type="submission" date="2021-01" db="EMBL/GenBank/DDBJ databases">
        <title>Adiantum capillus-veneris genome.</title>
        <authorList>
            <person name="Fang Y."/>
            <person name="Liao Q."/>
        </authorList>
    </citation>
    <scope>NUCLEOTIDE SEQUENCE</scope>
    <source>
        <strain evidence="12">H3</strain>
        <tissue evidence="12">Leaf</tissue>
    </source>
</reference>
<dbReference type="Pfam" id="PF07714">
    <property type="entry name" value="PK_Tyr_Ser-Thr"/>
    <property type="match status" value="1"/>
</dbReference>
<organism evidence="12 13">
    <name type="scientific">Adiantum capillus-veneris</name>
    <name type="common">Maidenhair fern</name>
    <dbReference type="NCBI Taxonomy" id="13818"/>
    <lineage>
        <taxon>Eukaryota</taxon>
        <taxon>Viridiplantae</taxon>
        <taxon>Streptophyta</taxon>
        <taxon>Embryophyta</taxon>
        <taxon>Tracheophyta</taxon>
        <taxon>Polypodiopsida</taxon>
        <taxon>Polypodiidae</taxon>
        <taxon>Polypodiales</taxon>
        <taxon>Pteridineae</taxon>
        <taxon>Pteridaceae</taxon>
        <taxon>Vittarioideae</taxon>
        <taxon>Adiantum</taxon>
    </lineage>
</organism>
<evidence type="ECO:0000256" key="2">
    <source>
        <dbReference type="ARBA" id="ARBA00004906"/>
    </source>
</evidence>
<dbReference type="InterPro" id="IPR003613">
    <property type="entry name" value="Ubox_domain"/>
</dbReference>
<dbReference type="InterPro" id="IPR000719">
    <property type="entry name" value="Prot_kinase_dom"/>
</dbReference>
<dbReference type="PANTHER" id="PTHR45647">
    <property type="entry name" value="OS02G0152300 PROTEIN"/>
    <property type="match status" value="1"/>
</dbReference>
<dbReference type="Gene3D" id="3.30.40.10">
    <property type="entry name" value="Zinc/RING finger domain, C3HC4 (zinc finger)"/>
    <property type="match status" value="1"/>
</dbReference>
<feature type="compositionally biased region" description="Polar residues" evidence="9">
    <location>
        <begin position="339"/>
        <end position="384"/>
    </location>
</feature>
<evidence type="ECO:0000256" key="3">
    <source>
        <dbReference type="ARBA" id="ARBA00012483"/>
    </source>
</evidence>
<evidence type="ECO:0000256" key="8">
    <source>
        <dbReference type="SAM" id="Coils"/>
    </source>
</evidence>
<dbReference type="Proteomes" id="UP000886520">
    <property type="component" value="Chromosome 16"/>
</dbReference>
<dbReference type="GO" id="GO:0016567">
    <property type="term" value="P:protein ubiquitination"/>
    <property type="evidence" value="ECO:0007669"/>
    <property type="project" value="InterPro"/>
</dbReference>
<dbReference type="OrthoDB" id="10064100at2759"/>
<comment type="caution">
    <text evidence="12">The sequence shown here is derived from an EMBL/GenBank/DDBJ whole genome shotgun (WGS) entry which is preliminary data.</text>
</comment>
<evidence type="ECO:0000313" key="13">
    <source>
        <dbReference type="Proteomes" id="UP000886520"/>
    </source>
</evidence>
<keyword evidence="4" id="KW-0808">Transferase</keyword>